<evidence type="ECO:0000256" key="8">
    <source>
        <dbReference type="SAM" id="MobiDB-lite"/>
    </source>
</evidence>
<gene>
    <name evidence="11" type="ORF">CB5_LOCUS11728</name>
</gene>
<evidence type="ECO:0000256" key="6">
    <source>
        <dbReference type="ARBA" id="ARBA00022840"/>
    </source>
</evidence>
<dbReference type="SMART" id="SM00487">
    <property type="entry name" value="DEXDc"/>
    <property type="match status" value="1"/>
</dbReference>
<evidence type="ECO:0000256" key="2">
    <source>
        <dbReference type="ARBA" id="ARBA00012552"/>
    </source>
</evidence>
<dbReference type="PANTHER" id="PTHR18934">
    <property type="entry name" value="ATP-DEPENDENT RNA HELICASE"/>
    <property type="match status" value="1"/>
</dbReference>
<dbReference type="GO" id="GO:0003724">
    <property type="term" value="F:RNA helicase activity"/>
    <property type="evidence" value="ECO:0007669"/>
    <property type="project" value="UniProtKB-EC"/>
</dbReference>
<dbReference type="InterPro" id="IPR056371">
    <property type="entry name" value="DHX37-like_C"/>
</dbReference>
<dbReference type="Pfam" id="PF23362">
    <property type="entry name" value="DHX37_C"/>
    <property type="match status" value="1"/>
</dbReference>
<proteinExistence type="inferred from homology"/>
<dbReference type="GO" id="GO:0016787">
    <property type="term" value="F:hydrolase activity"/>
    <property type="evidence" value="ECO:0007669"/>
    <property type="project" value="UniProtKB-KW"/>
</dbReference>
<dbReference type="SMART" id="SM00490">
    <property type="entry name" value="HELICc"/>
    <property type="match status" value="1"/>
</dbReference>
<evidence type="ECO:0000256" key="7">
    <source>
        <dbReference type="ARBA" id="ARBA00047984"/>
    </source>
</evidence>
<dbReference type="FunFam" id="3.40.50.300:FF:000637">
    <property type="entry name" value="ATP-dependent RNA helicase DHX37/DHR1"/>
    <property type="match status" value="1"/>
</dbReference>
<feature type="region of interest" description="Disordered" evidence="8">
    <location>
        <begin position="569"/>
        <end position="603"/>
    </location>
</feature>
<dbReference type="GO" id="GO:0005730">
    <property type="term" value="C:nucleolus"/>
    <property type="evidence" value="ECO:0007669"/>
    <property type="project" value="TreeGrafter"/>
</dbReference>
<comment type="similarity">
    <text evidence="1">Belongs to the DEAD box helicase family. DEAH subfamily.</text>
</comment>
<feature type="region of interest" description="Disordered" evidence="8">
    <location>
        <begin position="653"/>
        <end position="680"/>
    </location>
</feature>
<dbReference type="Pfam" id="PF21010">
    <property type="entry name" value="HA2_C"/>
    <property type="match status" value="1"/>
</dbReference>
<evidence type="ECO:0000259" key="10">
    <source>
        <dbReference type="PROSITE" id="PS51194"/>
    </source>
</evidence>
<dbReference type="PANTHER" id="PTHR18934:SF99">
    <property type="entry name" value="ATP-DEPENDENT RNA HELICASE DHX37-RELATED"/>
    <property type="match status" value="1"/>
</dbReference>
<dbReference type="Pfam" id="PF00271">
    <property type="entry name" value="Helicase_C"/>
    <property type="match status" value="1"/>
</dbReference>
<dbReference type="SMART" id="SM00847">
    <property type="entry name" value="HA2"/>
    <property type="match status" value="1"/>
</dbReference>
<dbReference type="GO" id="GO:0003723">
    <property type="term" value="F:RNA binding"/>
    <property type="evidence" value="ECO:0007669"/>
    <property type="project" value="TreeGrafter"/>
</dbReference>
<dbReference type="InterPro" id="IPR048333">
    <property type="entry name" value="HA2_WH"/>
</dbReference>
<dbReference type="InterPro" id="IPR007502">
    <property type="entry name" value="Helicase-assoc_dom"/>
</dbReference>
<evidence type="ECO:0000256" key="3">
    <source>
        <dbReference type="ARBA" id="ARBA00022741"/>
    </source>
</evidence>
<feature type="compositionally biased region" description="Basic and acidic residues" evidence="8">
    <location>
        <begin position="48"/>
        <end position="61"/>
    </location>
</feature>
<dbReference type="InterPro" id="IPR027417">
    <property type="entry name" value="P-loop_NTPase"/>
</dbReference>
<dbReference type="InterPro" id="IPR001650">
    <property type="entry name" value="Helicase_C-like"/>
</dbReference>
<keyword evidence="3" id="KW-0547">Nucleotide-binding</keyword>
<dbReference type="InterPro" id="IPR011545">
    <property type="entry name" value="DEAD/DEAH_box_helicase_dom"/>
</dbReference>
<evidence type="ECO:0000259" key="9">
    <source>
        <dbReference type="PROSITE" id="PS51192"/>
    </source>
</evidence>
<dbReference type="InterPro" id="IPR002464">
    <property type="entry name" value="DNA/RNA_helicase_DEAH_CS"/>
</dbReference>
<dbReference type="GO" id="GO:0005524">
    <property type="term" value="F:ATP binding"/>
    <property type="evidence" value="ECO:0007669"/>
    <property type="project" value="UniProtKB-KW"/>
</dbReference>
<keyword evidence="4" id="KW-0378">Hydrolase</keyword>
<dbReference type="EMBL" id="LR862147">
    <property type="protein sequence ID" value="CAD1828517.1"/>
    <property type="molecule type" value="Genomic_DNA"/>
</dbReference>
<feature type="compositionally biased region" description="Polar residues" evidence="8">
    <location>
        <begin position="574"/>
        <end position="583"/>
    </location>
</feature>
<keyword evidence="6" id="KW-0067">ATP-binding</keyword>
<dbReference type="PROSITE" id="PS51192">
    <property type="entry name" value="HELICASE_ATP_BIND_1"/>
    <property type="match status" value="1"/>
</dbReference>
<dbReference type="CDD" id="cd17982">
    <property type="entry name" value="DEXHc_DHX37"/>
    <property type="match status" value="1"/>
</dbReference>
<dbReference type="Gene3D" id="1.20.120.1080">
    <property type="match status" value="1"/>
</dbReference>
<sequence>MGSKSENFDQAFDESVGLLGPQAILDRSNADGSNAIIMVGKRKGKLKGKGEVSEIRKKKEAATLSKSKQRKLKKLEDEKQKKLLEARSIKLLGTIGQAETMKEKRRLVVQFSKAGLEIPEEILPLEKGRRKVSEEIEISEKIDSVQTNLESVGHGEQQDDESHSLSFRSNIKAISKSKPVADIGSSVSLPTEETNRVVNMGIQEKQKVSPPICSHAAIAHDISLQDKGVEGPKPCSQTAKLSGNASLQGNFNTPIVVHVTRPTEVGEKRKDLPIIMMEQEIMEAINEHSIVILCGETGCGKTTQVPQFLYEAGFGSSSRCDRKGIIGVTQPRRVAVLATAKRVSFELGLGLGKEVGFQVRHDKMIGKNCSIKFMTDGILLREVQSDFLLKRYSVIILDEAHERSLNTDILIGMLSRIIKLRQKLYEDQQEKIKSGGRLNSENMVSQLKLVLMSATLRVEDFISNRRLFSEAPPVLEVPVRQFPVTIHFSKRTHEDYMLQAYKKVMSIHKRLPPGGILMFVTAQREVDFLCKKLKRASRNSYEKKFTRKGEDQISASSELDMKEISEAYEIGSDSPDNQNNRFSSYDEDENNLEINSDSSDLEIESEFEINSEDEEDEEPITCEGPQEVSSILDFLRDKERISSLKASFDALAGNSRVQNSEESPSSPITDNMKKSQGMKTSSAGPLHVLPLFAMLPASAQLRVFENVPEGERLVVVATNVAETSLTIPGIKYVVDTGKEKVKKYNYINGVAAYEVQWISKASASQRAGRAGRTGPGHCYRLYSSAAYSKDDLFPEFSSPEISKIPVDGVVLLLKFMGIDKVANFPFPTPPEKEALVEAERCLKALEALDSNGRLTPMGRAMAQYPMSPRHSRMLLTVIQIMRNKQSYPRSNFLLGFAVAAASALSFSSPFLFHFGENHETRDEMDQEEKSDQVKDPQEKERQKKLKSMAREAYARFSNPSSDALTVAYALQLFELAGNSLEFCRKNSLHFKTMEEMSKLRKQLLQLVFHHSKLNEGFTWNNGSIEDIENSWRNNSNISNKNPLQMLEEEIIGQAICAGWADRVSKRVRAVPRSSENDKKIRAIRYQSCALKDTVYIHRFSSVSQSASDFLVYSELLYTKRPYMHGVTMVKPDWILKYATPLCTFSAPLKDPKPYYEPLSDQVFCWVNPTFGQHNWQLPLHSIPIENSILRLSVFSCALLEGDVLPCLRSVQKFLAAPPSNILRPEALGQRRVGDLLNRMKVGSRILDSRAMLREMWSESPNFLYLEIQQWFQERFHNRFREVWEHMHREVLLEGHELFPKRAKRGGKENNIKSRMHKTMIDMASDFSPPLPPFEEFNSYTSFSRKMNLYIEVTSYHA</sequence>
<protein>
    <recommendedName>
        <fullName evidence="2">RNA helicase</fullName>
        <ecNumber evidence="2">3.6.4.13</ecNumber>
    </recommendedName>
</protein>
<name>A0A6V7PCB2_ANACO</name>
<comment type="catalytic activity">
    <reaction evidence="7">
        <text>ATP + H2O = ADP + phosphate + H(+)</text>
        <dbReference type="Rhea" id="RHEA:13065"/>
        <dbReference type="ChEBI" id="CHEBI:15377"/>
        <dbReference type="ChEBI" id="CHEBI:15378"/>
        <dbReference type="ChEBI" id="CHEBI:30616"/>
        <dbReference type="ChEBI" id="CHEBI:43474"/>
        <dbReference type="ChEBI" id="CHEBI:456216"/>
        <dbReference type="EC" id="3.6.4.13"/>
    </reaction>
</comment>
<keyword evidence="5" id="KW-0347">Helicase</keyword>
<dbReference type="EC" id="3.6.4.13" evidence="2"/>
<feature type="domain" description="Helicase ATP-binding" evidence="9">
    <location>
        <begin position="282"/>
        <end position="474"/>
    </location>
</feature>
<dbReference type="FunFam" id="3.40.50.300:FF:001427">
    <property type="entry name" value="ATP-dependent RNA helicase DEAH13"/>
    <property type="match status" value="1"/>
</dbReference>
<feature type="region of interest" description="Disordered" evidence="8">
    <location>
        <begin position="921"/>
        <end position="940"/>
    </location>
</feature>
<accession>A0A6V7PCB2</accession>
<dbReference type="Gene3D" id="3.40.50.300">
    <property type="entry name" value="P-loop containing nucleotide triphosphate hydrolases"/>
    <property type="match status" value="3"/>
</dbReference>
<feature type="domain" description="Helicase C-terminal" evidence="10">
    <location>
        <begin position="627"/>
        <end position="817"/>
    </location>
</feature>
<dbReference type="SUPFAM" id="SSF52540">
    <property type="entry name" value="P-loop containing nucleoside triphosphate hydrolases"/>
    <property type="match status" value="1"/>
</dbReference>
<dbReference type="InterPro" id="IPR014001">
    <property type="entry name" value="Helicase_ATP-bd"/>
</dbReference>
<evidence type="ECO:0000256" key="1">
    <source>
        <dbReference type="ARBA" id="ARBA00008792"/>
    </source>
</evidence>
<reference evidence="11" key="1">
    <citation type="submission" date="2020-07" db="EMBL/GenBank/DDBJ databases">
        <authorList>
            <person name="Lin J."/>
        </authorList>
    </citation>
    <scope>NUCLEOTIDE SEQUENCE</scope>
</reference>
<dbReference type="CDD" id="cd18791">
    <property type="entry name" value="SF2_C_RHA"/>
    <property type="match status" value="1"/>
</dbReference>
<dbReference type="FunFam" id="1.20.120.1080:FF:000021">
    <property type="entry name" value="ATP-dependent RNA helicase DEAH13"/>
    <property type="match status" value="1"/>
</dbReference>
<evidence type="ECO:0000256" key="4">
    <source>
        <dbReference type="ARBA" id="ARBA00022801"/>
    </source>
</evidence>
<evidence type="ECO:0000313" key="11">
    <source>
        <dbReference type="EMBL" id="CAD1828517.1"/>
    </source>
</evidence>
<dbReference type="InterPro" id="IPR011709">
    <property type="entry name" value="DEAD-box_helicase_OB_fold"/>
</dbReference>
<dbReference type="PROSITE" id="PS51194">
    <property type="entry name" value="HELICASE_CTER"/>
    <property type="match status" value="1"/>
</dbReference>
<evidence type="ECO:0000256" key="5">
    <source>
        <dbReference type="ARBA" id="ARBA00022806"/>
    </source>
</evidence>
<dbReference type="GO" id="GO:0000462">
    <property type="term" value="P:maturation of SSU-rRNA from tricistronic rRNA transcript (SSU-rRNA, 5.8S rRNA, LSU-rRNA)"/>
    <property type="evidence" value="ECO:0007669"/>
    <property type="project" value="TreeGrafter"/>
</dbReference>
<dbReference type="Pfam" id="PF04408">
    <property type="entry name" value="WHD_HA2"/>
    <property type="match status" value="1"/>
</dbReference>
<feature type="region of interest" description="Disordered" evidence="8">
    <location>
        <begin position="48"/>
        <end position="72"/>
    </location>
</feature>
<feature type="compositionally biased region" description="Polar residues" evidence="8">
    <location>
        <begin position="655"/>
        <end position="669"/>
    </location>
</feature>
<dbReference type="Pfam" id="PF07717">
    <property type="entry name" value="OB_NTP_bind"/>
    <property type="match status" value="1"/>
</dbReference>
<dbReference type="Pfam" id="PF00270">
    <property type="entry name" value="DEAD"/>
    <property type="match status" value="1"/>
</dbReference>
<organism evidence="11">
    <name type="scientific">Ananas comosus var. bracteatus</name>
    <name type="common">red pineapple</name>
    <dbReference type="NCBI Taxonomy" id="296719"/>
    <lineage>
        <taxon>Eukaryota</taxon>
        <taxon>Viridiplantae</taxon>
        <taxon>Streptophyta</taxon>
        <taxon>Embryophyta</taxon>
        <taxon>Tracheophyta</taxon>
        <taxon>Spermatophyta</taxon>
        <taxon>Magnoliopsida</taxon>
        <taxon>Liliopsida</taxon>
        <taxon>Poales</taxon>
        <taxon>Bromeliaceae</taxon>
        <taxon>Bromelioideae</taxon>
        <taxon>Ananas</taxon>
    </lineage>
</organism>
<dbReference type="PROSITE" id="PS00690">
    <property type="entry name" value="DEAH_ATP_HELICASE"/>
    <property type="match status" value="1"/>
</dbReference>